<gene>
    <name evidence="2" type="ORF">N782_05110</name>
</gene>
<evidence type="ECO:0000313" key="3">
    <source>
        <dbReference type="Proteomes" id="UP000030147"/>
    </source>
</evidence>
<dbReference type="EMBL" id="AVBF01000013">
    <property type="protein sequence ID" value="KGP73464.1"/>
    <property type="molecule type" value="Genomic_DNA"/>
</dbReference>
<comment type="caution">
    <text evidence="2">The sequence shown here is derived from an EMBL/GenBank/DDBJ whole genome shotgun (WGS) entry which is preliminary data.</text>
</comment>
<evidence type="ECO:0000313" key="2">
    <source>
        <dbReference type="EMBL" id="KGP73464.1"/>
    </source>
</evidence>
<feature type="transmembrane region" description="Helical" evidence="1">
    <location>
        <begin position="61"/>
        <end position="81"/>
    </location>
</feature>
<feature type="transmembrane region" description="Helical" evidence="1">
    <location>
        <begin position="7"/>
        <end position="28"/>
    </location>
</feature>
<keyword evidence="3" id="KW-1185">Reference proteome</keyword>
<dbReference type="OrthoDB" id="2074929at2"/>
<protein>
    <recommendedName>
        <fullName evidence="4">Permease</fullName>
    </recommendedName>
</protein>
<dbReference type="AlphaFoldDB" id="A0A0A2TD47"/>
<organism evidence="2 3">
    <name type="scientific">Pontibacillus yanchengensis Y32</name>
    <dbReference type="NCBI Taxonomy" id="1385514"/>
    <lineage>
        <taxon>Bacteria</taxon>
        <taxon>Bacillati</taxon>
        <taxon>Bacillota</taxon>
        <taxon>Bacilli</taxon>
        <taxon>Bacillales</taxon>
        <taxon>Bacillaceae</taxon>
        <taxon>Pontibacillus</taxon>
    </lineage>
</organism>
<sequence length="113" mass="13369">MKRPFGVIVISILYVVSFLALLLFSLPYTQTGTGGWILITVILVYVIIMISEYLNLKKRGFWMMIAFQSMYILLGLIVPLYRDYEQPIWIFVLSTLILIYTIMRKRYFLQKET</sequence>
<feature type="transmembrane region" description="Helical" evidence="1">
    <location>
        <begin position="87"/>
        <end position="103"/>
    </location>
</feature>
<dbReference type="Proteomes" id="UP000030147">
    <property type="component" value="Unassembled WGS sequence"/>
</dbReference>
<feature type="transmembrane region" description="Helical" evidence="1">
    <location>
        <begin position="34"/>
        <end position="54"/>
    </location>
</feature>
<evidence type="ECO:0008006" key="4">
    <source>
        <dbReference type="Google" id="ProtNLM"/>
    </source>
</evidence>
<keyword evidence="1" id="KW-0812">Transmembrane</keyword>
<keyword evidence="1" id="KW-0472">Membrane</keyword>
<dbReference type="RefSeq" id="WP_036817673.1">
    <property type="nucleotide sequence ID" value="NZ_AVBF01000013.1"/>
</dbReference>
<reference evidence="2 3" key="1">
    <citation type="journal article" date="2015" name="Stand. Genomic Sci.">
        <title>High quality draft genome sequence of the moderately halophilic bacterium Pontibacillus yanchengensis Y32(T) and comparison among Pontibacillus genomes.</title>
        <authorList>
            <person name="Huang J."/>
            <person name="Qiao Z.X."/>
            <person name="Tang J.W."/>
            <person name="Wang G."/>
        </authorList>
    </citation>
    <scope>NUCLEOTIDE SEQUENCE [LARGE SCALE GENOMIC DNA]</scope>
    <source>
        <strain evidence="2 3">Y32</strain>
    </source>
</reference>
<evidence type="ECO:0000256" key="1">
    <source>
        <dbReference type="SAM" id="Phobius"/>
    </source>
</evidence>
<proteinExistence type="predicted"/>
<accession>A0A0A2TD47</accession>
<name>A0A0A2TD47_9BACI</name>
<keyword evidence="1" id="KW-1133">Transmembrane helix</keyword>